<accession>A0A7R8CGY7</accession>
<proteinExistence type="inferred from homology"/>
<name>A0A7R8CGY7_LEPSM</name>
<dbReference type="AlphaFoldDB" id="A0A7R8CGY7"/>
<dbReference type="EMBL" id="HG994580">
    <property type="protein sequence ID" value="CAF2762546.1"/>
    <property type="molecule type" value="Genomic_DNA"/>
</dbReference>
<evidence type="ECO:0000256" key="1">
    <source>
        <dbReference type="ARBA" id="ARBA00010996"/>
    </source>
</evidence>
<keyword evidence="2" id="KW-0186">Copper</keyword>
<feature type="binding site" evidence="2">
    <location>
        <position position="136"/>
    </location>
    <ligand>
        <name>Cu cation</name>
        <dbReference type="ChEBI" id="CHEBI:23378"/>
    </ligand>
</feature>
<organism evidence="4 5">
    <name type="scientific">Lepeophtheirus salmonis</name>
    <name type="common">Salmon louse</name>
    <name type="synonym">Caligus salmonis</name>
    <dbReference type="NCBI Taxonomy" id="72036"/>
    <lineage>
        <taxon>Eukaryota</taxon>
        <taxon>Metazoa</taxon>
        <taxon>Ecdysozoa</taxon>
        <taxon>Arthropoda</taxon>
        <taxon>Crustacea</taxon>
        <taxon>Multicrustacea</taxon>
        <taxon>Hexanauplia</taxon>
        <taxon>Copepoda</taxon>
        <taxon>Siphonostomatoida</taxon>
        <taxon>Caligidae</taxon>
        <taxon>Lepeophtheirus</taxon>
    </lineage>
</organism>
<dbReference type="InterPro" id="IPR003782">
    <property type="entry name" value="SCO1/SenC"/>
</dbReference>
<dbReference type="Gene3D" id="3.40.30.10">
    <property type="entry name" value="Glutaredoxin"/>
    <property type="match status" value="2"/>
</dbReference>
<dbReference type="Proteomes" id="UP000675881">
    <property type="component" value="Chromosome 1"/>
</dbReference>
<evidence type="ECO:0000256" key="3">
    <source>
        <dbReference type="PIRSR" id="PIRSR603782-2"/>
    </source>
</evidence>
<feature type="binding site" evidence="2">
    <location>
        <position position="132"/>
    </location>
    <ligand>
        <name>Cu cation</name>
        <dbReference type="ChEBI" id="CHEBI:23378"/>
    </ligand>
</feature>
<comment type="similarity">
    <text evidence="1">Belongs to the SCO1/2 family.</text>
</comment>
<protein>
    <submittedName>
        <fullName evidence="4">SCO1</fullName>
    </submittedName>
</protein>
<feature type="disulfide bond" description="Redox-active" evidence="3">
    <location>
        <begin position="132"/>
        <end position="136"/>
    </location>
</feature>
<sequence>MLSRGLISTFGRIWVAPTRKVAQIRPSQVPIRSYAAKPSGMPNWGPKTPGQGKGPVSWKTLRSSGIILVALGGMYIILKNKKDKEIAKARQRSVGKAAIGGDFELIDHTGKTVTNKDFKGHWIMLYFGFTHCPDICPDEMEKMALVKDKLVTKSQSDGAIDGQIVPLFITVDPARDGVKEVSEYIKEFHPAMIEYENDYIVDHTIIIYLINPDGEFVDYYGQSKTAEQITQSITKHMYKYRRLHAPSILDRVTDFVFVDLSLYKLGYNLIEKITIYTCIGHHSILKAENR</sequence>
<dbReference type="CDD" id="cd02968">
    <property type="entry name" value="SCO"/>
    <property type="match status" value="1"/>
</dbReference>
<dbReference type="GO" id="GO:0005739">
    <property type="term" value="C:mitochondrion"/>
    <property type="evidence" value="ECO:0007669"/>
    <property type="project" value="GOC"/>
</dbReference>
<reference evidence="4" key="1">
    <citation type="submission" date="2021-02" db="EMBL/GenBank/DDBJ databases">
        <authorList>
            <person name="Bekaert M."/>
        </authorList>
    </citation>
    <scope>NUCLEOTIDE SEQUENCE</scope>
    <source>
        <strain evidence="4">IoA-00</strain>
    </source>
</reference>
<feature type="binding site" evidence="2">
    <location>
        <position position="203"/>
    </location>
    <ligand>
        <name>Cu cation</name>
        <dbReference type="ChEBI" id="CHEBI:23378"/>
    </ligand>
</feature>
<evidence type="ECO:0000313" key="4">
    <source>
        <dbReference type="EMBL" id="CAF2762546.1"/>
    </source>
</evidence>
<dbReference type="GO" id="GO:0046872">
    <property type="term" value="F:metal ion binding"/>
    <property type="evidence" value="ECO:0007669"/>
    <property type="project" value="UniProtKB-KW"/>
</dbReference>
<gene>
    <name evidence="4" type="ORF">LSAA_2156</name>
</gene>
<dbReference type="GO" id="GO:0033617">
    <property type="term" value="P:mitochondrial respiratory chain complex IV assembly"/>
    <property type="evidence" value="ECO:0007669"/>
    <property type="project" value="TreeGrafter"/>
</dbReference>
<evidence type="ECO:0000256" key="2">
    <source>
        <dbReference type="PIRSR" id="PIRSR603782-1"/>
    </source>
</evidence>
<dbReference type="FunFam" id="3.40.30.10:FF:000013">
    <property type="entry name" value="Blast:Protein SCO1 homolog, mitochondrial"/>
    <property type="match status" value="1"/>
</dbReference>
<dbReference type="Pfam" id="PF02630">
    <property type="entry name" value="SCO1-SenC"/>
    <property type="match status" value="1"/>
</dbReference>
<dbReference type="OrthoDB" id="270009at2759"/>
<dbReference type="InterPro" id="IPR036249">
    <property type="entry name" value="Thioredoxin-like_sf"/>
</dbReference>
<keyword evidence="3" id="KW-1015">Disulfide bond</keyword>
<dbReference type="SUPFAM" id="SSF52833">
    <property type="entry name" value="Thioredoxin-like"/>
    <property type="match status" value="1"/>
</dbReference>
<evidence type="ECO:0000313" key="5">
    <source>
        <dbReference type="Proteomes" id="UP000675881"/>
    </source>
</evidence>
<dbReference type="PANTHER" id="PTHR12151">
    <property type="entry name" value="ELECTRON TRANSPORT PROTIN SCO1/SENC FAMILY MEMBER"/>
    <property type="match status" value="1"/>
</dbReference>
<dbReference type="PANTHER" id="PTHR12151:SF5">
    <property type="entry name" value="AT19154P"/>
    <property type="match status" value="1"/>
</dbReference>
<keyword evidence="5" id="KW-1185">Reference proteome</keyword>
<keyword evidence="2" id="KW-0479">Metal-binding</keyword>